<dbReference type="EC" id="2.1.1.37" evidence="7"/>
<dbReference type="SUPFAM" id="SSF53335">
    <property type="entry name" value="S-adenosyl-L-methionine-dependent methyltransferases"/>
    <property type="match status" value="1"/>
</dbReference>
<dbReference type="InterPro" id="IPR031303">
    <property type="entry name" value="C5_meth_CS"/>
</dbReference>
<dbReference type="InterPro" id="IPR018117">
    <property type="entry name" value="C5_DNA_meth_AS"/>
</dbReference>
<organism evidence="8 9">
    <name type="scientific">Roseburia faecis</name>
    <dbReference type="NCBI Taxonomy" id="301302"/>
    <lineage>
        <taxon>Bacteria</taxon>
        <taxon>Bacillati</taxon>
        <taxon>Bacillota</taxon>
        <taxon>Clostridia</taxon>
        <taxon>Lachnospirales</taxon>
        <taxon>Lachnospiraceae</taxon>
        <taxon>Roseburia</taxon>
    </lineage>
</organism>
<dbReference type="Proteomes" id="UP000095495">
    <property type="component" value="Unassembled WGS sequence"/>
</dbReference>
<dbReference type="PRINTS" id="PR00105">
    <property type="entry name" value="C5METTRFRASE"/>
</dbReference>
<evidence type="ECO:0000256" key="4">
    <source>
        <dbReference type="ARBA" id="ARBA00022747"/>
    </source>
</evidence>
<dbReference type="Gene3D" id="3.90.120.30">
    <property type="match status" value="1"/>
</dbReference>
<keyword evidence="1 5" id="KW-0489">Methyltransferase</keyword>
<dbReference type="GO" id="GO:0009307">
    <property type="term" value="P:DNA restriction-modification system"/>
    <property type="evidence" value="ECO:0007669"/>
    <property type="project" value="UniProtKB-KW"/>
</dbReference>
<gene>
    <name evidence="8" type="primary">hpaIIM</name>
    <name evidence="8" type="ORF">ERS852420_01198</name>
</gene>
<evidence type="ECO:0000313" key="8">
    <source>
        <dbReference type="EMBL" id="CUM86935.1"/>
    </source>
</evidence>
<evidence type="ECO:0000256" key="6">
    <source>
        <dbReference type="RuleBase" id="RU000416"/>
    </source>
</evidence>
<proteinExistence type="inferred from homology"/>
<evidence type="ECO:0000256" key="2">
    <source>
        <dbReference type="ARBA" id="ARBA00022679"/>
    </source>
</evidence>
<dbReference type="PROSITE" id="PS51679">
    <property type="entry name" value="SAM_MT_C5"/>
    <property type="match status" value="1"/>
</dbReference>
<dbReference type="GO" id="GO:0003886">
    <property type="term" value="F:DNA (cytosine-5-)-methyltransferase activity"/>
    <property type="evidence" value="ECO:0007669"/>
    <property type="project" value="UniProtKB-EC"/>
</dbReference>
<dbReference type="InterPro" id="IPR050750">
    <property type="entry name" value="C5-MTase"/>
</dbReference>
<evidence type="ECO:0000256" key="1">
    <source>
        <dbReference type="ARBA" id="ARBA00022603"/>
    </source>
</evidence>
<dbReference type="Pfam" id="PF00145">
    <property type="entry name" value="DNA_methylase"/>
    <property type="match status" value="1"/>
</dbReference>
<feature type="active site" evidence="5">
    <location>
        <position position="146"/>
    </location>
</feature>
<keyword evidence="4" id="KW-0680">Restriction system</keyword>
<dbReference type="InterPro" id="IPR001525">
    <property type="entry name" value="C5_MeTfrase"/>
</dbReference>
<dbReference type="PROSITE" id="PS00095">
    <property type="entry name" value="C5_MTASE_2"/>
    <property type="match status" value="1"/>
</dbReference>
<dbReference type="RefSeq" id="WP_082424074.1">
    <property type="nucleotide sequence ID" value="NZ_CYXV01000004.1"/>
</dbReference>
<evidence type="ECO:0000256" key="3">
    <source>
        <dbReference type="ARBA" id="ARBA00022691"/>
    </source>
</evidence>
<comment type="catalytic activity">
    <reaction evidence="7">
        <text>a 2'-deoxycytidine in DNA + S-adenosyl-L-methionine = a 5-methyl-2'-deoxycytidine in DNA + S-adenosyl-L-homocysteine + H(+)</text>
        <dbReference type="Rhea" id="RHEA:13681"/>
        <dbReference type="Rhea" id="RHEA-COMP:11369"/>
        <dbReference type="Rhea" id="RHEA-COMP:11370"/>
        <dbReference type="ChEBI" id="CHEBI:15378"/>
        <dbReference type="ChEBI" id="CHEBI:57856"/>
        <dbReference type="ChEBI" id="CHEBI:59789"/>
        <dbReference type="ChEBI" id="CHEBI:85452"/>
        <dbReference type="ChEBI" id="CHEBI:85454"/>
        <dbReference type="EC" id="2.1.1.37"/>
    </reaction>
</comment>
<comment type="similarity">
    <text evidence="5 6">Belongs to the class I-like SAM-binding methyltransferase superfamily. C5-methyltransferase family.</text>
</comment>
<dbReference type="Gene3D" id="3.40.50.150">
    <property type="entry name" value="Vaccinia Virus protein VP39"/>
    <property type="match status" value="1"/>
</dbReference>
<evidence type="ECO:0000256" key="7">
    <source>
        <dbReference type="RuleBase" id="RU000417"/>
    </source>
</evidence>
<dbReference type="PANTHER" id="PTHR46098">
    <property type="entry name" value="TRNA (CYTOSINE(38)-C(5))-METHYLTRANSFERASE"/>
    <property type="match status" value="1"/>
</dbReference>
<evidence type="ECO:0000313" key="9">
    <source>
        <dbReference type="Proteomes" id="UP000095495"/>
    </source>
</evidence>
<dbReference type="NCBIfam" id="TIGR00675">
    <property type="entry name" value="dcm"/>
    <property type="match status" value="1"/>
</dbReference>
<reference evidence="8 9" key="1">
    <citation type="submission" date="2015-09" db="EMBL/GenBank/DDBJ databases">
        <authorList>
            <consortium name="Pathogen Informatics"/>
        </authorList>
    </citation>
    <scope>NUCLEOTIDE SEQUENCE [LARGE SCALE GENOMIC DNA]</scope>
    <source>
        <strain evidence="8 9">2789STDY5608863</strain>
    </source>
</reference>
<dbReference type="EMBL" id="CYXV01000004">
    <property type="protein sequence ID" value="CUM86935.1"/>
    <property type="molecule type" value="Genomic_DNA"/>
</dbReference>
<accession>A0A173SAQ7</accession>
<dbReference type="InterPro" id="IPR029063">
    <property type="entry name" value="SAM-dependent_MTases_sf"/>
</dbReference>
<keyword evidence="3 5" id="KW-0949">S-adenosyl-L-methionine</keyword>
<dbReference type="GO" id="GO:0032259">
    <property type="term" value="P:methylation"/>
    <property type="evidence" value="ECO:0007669"/>
    <property type="project" value="UniProtKB-KW"/>
</dbReference>
<dbReference type="PROSITE" id="PS00094">
    <property type="entry name" value="C5_MTASE_1"/>
    <property type="match status" value="1"/>
</dbReference>
<keyword evidence="2 5" id="KW-0808">Transferase</keyword>
<dbReference type="AlphaFoldDB" id="A0A173SAQ7"/>
<sequence>MKKTSYCKCFPELDDKELDEKYALISHAIQLENKPEAKNYIDILKKNGININLYPTKKIFNEQNNIVFETNETKFTFIDLFAGIGGFRIAMQSVGGQCVFSSEWDEAAKETYFDNYGEVPFGDITKPEIKALIPEKFDVLCAGFPCQPFSNAGLKKGIEDTRGTLFYHIAEILRDHQPKAVILENVRGLISNDKGKTIQTVLRTITGMGYKCNIPQELIENGPITKLKAECSKMVLSAKDYGVPQNRPRIFIVLWREDVNITNFVYPSPMKTKTRVGDILEANVPESFTISDKLWEGHQRRKSEHEQKGNGFGYSMFNEESEFTSTISRRYYKDGSEILIEQKGKNPRKLTPREAANLQGFPEEFKLPSSNVKAYQQFGNSVAVPVVKKVSEQVVEQILEV</sequence>
<protein>
    <recommendedName>
        <fullName evidence="7">Cytosine-specific methyltransferase</fullName>
        <ecNumber evidence="7">2.1.1.37</ecNumber>
    </recommendedName>
</protein>
<evidence type="ECO:0000256" key="5">
    <source>
        <dbReference type="PROSITE-ProRule" id="PRU01016"/>
    </source>
</evidence>
<name>A0A173SAQ7_9FIRM</name>
<dbReference type="PANTHER" id="PTHR46098:SF1">
    <property type="entry name" value="TRNA (CYTOSINE(38)-C(5))-METHYLTRANSFERASE"/>
    <property type="match status" value="1"/>
</dbReference>
<dbReference type="CDD" id="cd00315">
    <property type="entry name" value="Cyt_C5_DNA_methylase"/>
    <property type="match status" value="1"/>
</dbReference>